<keyword evidence="3" id="KW-1185">Reference proteome</keyword>
<dbReference type="EMBL" id="JAQQWL010000015">
    <property type="protein sequence ID" value="KAK8041460.1"/>
    <property type="molecule type" value="Genomic_DNA"/>
</dbReference>
<organism evidence="2 3">
    <name type="scientific">Apiospora phragmitis</name>
    <dbReference type="NCBI Taxonomy" id="2905665"/>
    <lineage>
        <taxon>Eukaryota</taxon>
        <taxon>Fungi</taxon>
        <taxon>Dikarya</taxon>
        <taxon>Ascomycota</taxon>
        <taxon>Pezizomycotina</taxon>
        <taxon>Sordariomycetes</taxon>
        <taxon>Xylariomycetidae</taxon>
        <taxon>Amphisphaeriales</taxon>
        <taxon>Apiosporaceae</taxon>
        <taxon>Apiospora</taxon>
    </lineage>
</organism>
<protein>
    <submittedName>
        <fullName evidence="2">Uncharacterized protein</fullName>
    </submittedName>
</protein>
<reference evidence="2 3" key="1">
    <citation type="submission" date="2023-01" db="EMBL/GenBank/DDBJ databases">
        <title>Analysis of 21 Apiospora genomes using comparative genomics revels a genus with tremendous synthesis potential of carbohydrate active enzymes and secondary metabolites.</title>
        <authorList>
            <person name="Sorensen T."/>
        </authorList>
    </citation>
    <scope>NUCLEOTIDE SEQUENCE [LARGE SCALE GENOMIC DNA]</scope>
    <source>
        <strain evidence="2 3">CBS 135458</strain>
    </source>
</reference>
<name>A0ABR1T4D5_9PEZI</name>
<accession>A0ABR1T4D5</accession>
<dbReference type="RefSeq" id="XP_066709005.1">
    <property type="nucleotide sequence ID" value="XM_066865876.1"/>
</dbReference>
<feature type="compositionally biased region" description="Polar residues" evidence="1">
    <location>
        <begin position="21"/>
        <end position="30"/>
    </location>
</feature>
<evidence type="ECO:0000313" key="3">
    <source>
        <dbReference type="Proteomes" id="UP001480595"/>
    </source>
</evidence>
<sequence length="66" mass="7200">MHRFHSSLLDTCRELDGWQYSDDTGPSSNGVRPLPDAPAGLMTVDFHDDANWRKEAPAAPTSSALS</sequence>
<dbReference type="Proteomes" id="UP001480595">
    <property type="component" value="Unassembled WGS sequence"/>
</dbReference>
<dbReference type="GeneID" id="92098939"/>
<evidence type="ECO:0000256" key="1">
    <source>
        <dbReference type="SAM" id="MobiDB-lite"/>
    </source>
</evidence>
<feature type="region of interest" description="Disordered" evidence="1">
    <location>
        <begin position="17"/>
        <end position="42"/>
    </location>
</feature>
<evidence type="ECO:0000313" key="2">
    <source>
        <dbReference type="EMBL" id="KAK8041460.1"/>
    </source>
</evidence>
<gene>
    <name evidence="2" type="ORF">PG994_014467</name>
</gene>
<proteinExistence type="predicted"/>
<comment type="caution">
    <text evidence="2">The sequence shown here is derived from an EMBL/GenBank/DDBJ whole genome shotgun (WGS) entry which is preliminary data.</text>
</comment>